<evidence type="ECO:0000313" key="1">
    <source>
        <dbReference type="EMBL" id="MBB2929104.1"/>
    </source>
</evidence>
<dbReference type="GO" id="GO:0004497">
    <property type="term" value="F:monooxygenase activity"/>
    <property type="evidence" value="ECO:0007669"/>
    <property type="project" value="UniProtKB-KW"/>
</dbReference>
<evidence type="ECO:0000313" key="4">
    <source>
        <dbReference type="Proteomes" id="UP000533533"/>
    </source>
</evidence>
<proteinExistence type="predicted"/>
<sequence>MTQHALYVELHAQPGKEEELAAFLASAKPLVDAEPATLAWFGVRFDATTFAIFDAFDDEAGRNAHLNGQVAAALMARAGELLAAPPQIRRADVLADKLPG</sequence>
<dbReference type="AlphaFoldDB" id="A0A2U1A8Q3"/>
<dbReference type="EMBL" id="QJSQ01000011">
    <property type="protein sequence ID" value="PYE22158.1"/>
    <property type="molecule type" value="Genomic_DNA"/>
</dbReference>
<dbReference type="Gene3D" id="3.30.70.100">
    <property type="match status" value="1"/>
</dbReference>
<name>A0A2U1A8Q3_9BURK</name>
<dbReference type="SUPFAM" id="SSF54909">
    <property type="entry name" value="Dimeric alpha+beta barrel"/>
    <property type="match status" value="1"/>
</dbReference>
<dbReference type="OrthoDB" id="9804891at2"/>
<reference evidence="2 3" key="1">
    <citation type="submission" date="2018-06" db="EMBL/GenBank/DDBJ databases">
        <title>Genomic Encyclopedia of Type Strains, Phase IV (KMG-V): Genome sequencing to study the core and pangenomes of soil and plant-associated prokaryotes.</title>
        <authorList>
            <person name="Whitman W."/>
        </authorList>
    </citation>
    <scope>NUCLEOTIDE SEQUENCE [LARGE SCALE GENOMIC DNA]</scope>
    <source>
        <strain evidence="2 3">SRCL-318</strain>
        <strain evidence="1 4">SRMrh-85</strain>
    </source>
</reference>
<keyword evidence="2" id="KW-0560">Oxidoreductase</keyword>
<organism evidence="2 3">
    <name type="scientific">Paraburkholderia silvatlantica</name>
    <dbReference type="NCBI Taxonomy" id="321895"/>
    <lineage>
        <taxon>Bacteria</taxon>
        <taxon>Pseudomonadati</taxon>
        <taxon>Pseudomonadota</taxon>
        <taxon>Betaproteobacteria</taxon>
        <taxon>Burkholderiales</taxon>
        <taxon>Burkholderiaceae</taxon>
        <taxon>Paraburkholderia</taxon>
    </lineage>
</organism>
<accession>A0A2U1A8Q3</accession>
<comment type="caution">
    <text evidence="2">The sequence shown here is derived from an EMBL/GenBank/DDBJ whole genome shotgun (WGS) entry which is preliminary data.</text>
</comment>
<keyword evidence="4" id="KW-1185">Reference proteome</keyword>
<evidence type="ECO:0000313" key="3">
    <source>
        <dbReference type="Proteomes" id="UP000247772"/>
    </source>
</evidence>
<dbReference type="InterPro" id="IPR011008">
    <property type="entry name" value="Dimeric_a/b-barrel"/>
</dbReference>
<dbReference type="RefSeq" id="WP_110385903.1">
    <property type="nucleotide sequence ID" value="NZ_JACHVZ010000009.1"/>
</dbReference>
<protein>
    <submittedName>
        <fullName evidence="2">Quinol monooxygenase YgiN</fullName>
    </submittedName>
</protein>
<keyword evidence="2" id="KW-0503">Monooxygenase</keyword>
<dbReference type="Proteomes" id="UP000247772">
    <property type="component" value="Unassembled WGS sequence"/>
</dbReference>
<dbReference type="EMBL" id="JACHVZ010000009">
    <property type="protein sequence ID" value="MBB2929104.1"/>
    <property type="molecule type" value="Genomic_DNA"/>
</dbReference>
<gene>
    <name evidence="2" type="ORF">C7410_11191</name>
    <name evidence="1" type="ORF">FHX59_003535</name>
</gene>
<evidence type="ECO:0000313" key="2">
    <source>
        <dbReference type="EMBL" id="PYE22158.1"/>
    </source>
</evidence>
<dbReference type="Proteomes" id="UP000533533">
    <property type="component" value="Unassembled WGS sequence"/>
</dbReference>